<proteinExistence type="predicted"/>
<dbReference type="SMART" id="SM00248">
    <property type="entry name" value="ANK"/>
    <property type="match status" value="8"/>
</dbReference>
<protein>
    <submittedName>
        <fullName evidence="5">Ankyrin repeat-containing protein</fullName>
    </submittedName>
</protein>
<dbReference type="Pfam" id="PF00023">
    <property type="entry name" value="Ank"/>
    <property type="match status" value="1"/>
</dbReference>
<keyword evidence="2 3" id="KW-0040">ANK repeat</keyword>
<dbReference type="AlphaFoldDB" id="A0AAV7Z315"/>
<dbReference type="PROSITE" id="PS50297">
    <property type="entry name" value="ANK_REP_REGION"/>
    <property type="match status" value="3"/>
</dbReference>
<evidence type="ECO:0000313" key="5">
    <source>
        <dbReference type="EMBL" id="KAJ3435516.1"/>
    </source>
</evidence>
<comment type="caution">
    <text evidence="5">The sequence shown here is derived from an EMBL/GenBank/DDBJ whole genome shotgun (WGS) entry which is preliminary data.</text>
</comment>
<evidence type="ECO:0000256" key="3">
    <source>
        <dbReference type="PROSITE-ProRule" id="PRU00023"/>
    </source>
</evidence>
<dbReference type="InterPro" id="IPR036770">
    <property type="entry name" value="Ankyrin_rpt-contain_sf"/>
</dbReference>
<feature type="repeat" description="ANK" evidence="3">
    <location>
        <begin position="399"/>
        <end position="433"/>
    </location>
</feature>
<evidence type="ECO:0000256" key="1">
    <source>
        <dbReference type="ARBA" id="ARBA00022737"/>
    </source>
</evidence>
<reference evidence="5" key="1">
    <citation type="submission" date="2022-08" db="EMBL/GenBank/DDBJ databases">
        <title>Novel sulphate-reducing endosymbionts in the free-living metamonad Anaeramoeba.</title>
        <authorList>
            <person name="Jerlstrom-Hultqvist J."/>
            <person name="Cepicka I."/>
            <person name="Gallot-Lavallee L."/>
            <person name="Salas-Leiva D."/>
            <person name="Curtis B.A."/>
            <person name="Zahonova K."/>
            <person name="Pipaliya S."/>
            <person name="Dacks J."/>
            <person name="Roger A.J."/>
        </authorList>
    </citation>
    <scope>NUCLEOTIDE SEQUENCE</scope>
    <source>
        <strain evidence="5">Busselton2</strain>
    </source>
</reference>
<evidence type="ECO:0000256" key="4">
    <source>
        <dbReference type="SAM" id="MobiDB-lite"/>
    </source>
</evidence>
<dbReference type="InterPro" id="IPR002110">
    <property type="entry name" value="Ankyrin_rpt"/>
</dbReference>
<dbReference type="PANTHER" id="PTHR24198:SF165">
    <property type="entry name" value="ANKYRIN REPEAT-CONTAINING PROTEIN-RELATED"/>
    <property type="match status" value="1"/>
</dbReference>
<keyword evidence="1" id="KW-0677">Repeat</keyword>
<dbReference type="Proteomes" id="UP001146793">
    <property type="component" value="Unassembled WGS sequence"/>
</dbReference>
<dbReference type="PROSITE" id="PS50088">
    <property type="entry name" value="ANK_REPEAT"/>
    <property type="match status" value="3"/>
</dbReference>
<dbReference type="SUPFAM" id="SSF48403">
    <property type="entry name" value="Ankyrin repeat"/>
    <property type="match status" value="2"/>
</dbReference>
<gene>
    <name evidence="5" type="ORF">M0812_19704</name>
</gene>
<accession>A0AAV7Z315</accession>
<dbReference type="EMBL" id="JANTQA010000040">
    <property type="protein sequence ID" value="KAJ3435516.1"/>
    <property type="molecule type" value="Genomic_DNA"/>
</dbReference>
<sequence>MDKEKFLTERLKNLNKSNVNLPFLDEKSILLYMCFREKTTVEEIKYLLSLGAEPNISTNREFYSETLLNVLCCETITPKKEEIILLLIEYGANPFETDQLDRNVFTILNSKSNHKFMTKIIFKVFETKYKMSKKLFKSKRQVLPLKVINLLSKEKFDKLDQLFSNNHIINKKNLKIPEQETQKQTQTKTQEQKQEQKQTQTQEQTQLQTQLQTQTQKQKQKQTQTQTQTQTDREIKKENQNINFLYDVNEQEEMSFANTLHVLFLYRDLSVIKLEWIKFLVSNGINLNSKMVYNVQPLHILFLNDRPPAAIAEYLINNGADLKFTTSFNKESALHLACNQDNPSLPLIKLMVQNGADIHQVIEGKYTILHILCIMKNSPFEIIKYFVDLGCNLNSMTLSGQTPFHLLLSKDNADLEIIKYFIKKGVNINMLANNQKCVFHYLCEHKKPSLKLFKFFHDYISIENEKRKNLKKKVNENNSNENELYFDINYSNIHNLGPLNYFLGRSTINYEICYFLINNGADIHTANKVTQYTPLHQIFMNQNYNLNIVKLLIEKGAKVNILDKFNCTPFYYLITSVMRKINKDHIKLEIPSDDVN</sequence>
<feature type="repeat" description="ANK" evidence="3">
    <location>
        <begin position="329"/>
        <end position="363"/>
    </location>
</feature>
<dbReference type="PANTHER" id="PTHR24198">
    <property type="entry name" value="ANKYRIN REPEAT AND PROTEIN KINASE DOMAIN-CONTAINING PROTEIN"/>
    <property type="match status" value="1"/>
</dbReference>
<feature type="repeat" description="ANK" evidence="3">
    <location>
        <begin position="530"/>
        <end position="564"/>
    </location>
</feature>
<feature type="region of interest" description="Disordered" evidence="4">
    <location>
        <begin position="215"/>
        <end position="234"/>
    </location>
</feature>
<dbReference type="Gene3D" id="1.25.40.20">
    <property type="entry name" value="Ankyrin repeat-containing domain"/>
    <property type="match status" value="3"/>
</dbReference>
<evidence type="ECO:0000313" key="6">
    <source>
        <dbReference type="Proteomes" id="UP001146793"/>
    </source>
</evidence>
<organism evidence="5 6">
    <name type="scientific">Anaeramoeba flamelloides</name>
    <dbReference type="NCBI Taxonomy" id="1746091"/>
    <lineage>
        <taxon>Eukaryota</taxon>
        <taxon>Metamonada</taxon>
        <taxon>Anaeramoebidae</taxon>
        <taxon>Anaeramoeba</taxon>
    </lineage>
</organism>
<name>A0AAV7Z315_9EUKA</name>
<dbReference type="Pfam" id="PF12796">
    <property type="entry name" value="Ank_2"/>
    <property type="match status" value="2"/>
</dbReference>
<feature type="compositionally biased region" description="Low complexity" evidence="4">
    <location>
        <begin position="215"/>
        <end position="230"/>
    </location>
</feature>
<evidence type="ECO:0000256" key="2">
    <source>
        <dbReference type="ARBA" id="ARBA00023043"/>
    </source>
</evidence>